<reference evidence="1 2" key="1">
    <citation type="submission" date="2019-03" db="EMBL/GenBank/DDBJ databases">
        <title>Whole genome sequence of Arthrobacter sp JH1-1.</title>
        <authorList>
            <person name="Trinh H.N."/>
        </authorList>
    </citation>
    <scope>NUCLEOTIDE SEQUENCE [LARGE SCALE GENOMIC DNA]</scope>
    <source>
        <strain evidence="1 2">JH1-1</strain>
    </source>
</reference>
<dbReference type="OrthoDB" id="4949556at2"/>
<sequence>MTDYPYDMDLVVDPLNPANVVANGQVFIYDPSDTAGTTPIALKDPSGLPLPNPLTSNSHGFLPPRSATIPQVMWKSGGFIGYFNSYKGLRNEAVAARTAAETAQNGAATAAANAATAAAAAEVAAAAAKAGWVAIDPLEPDVLIFTTNTDGSVVVDPSDADALIIST</sequence>
<dbReference type="Proteomes" id="UP000295511">
    <property type="component" value="Unassembled WGS sequence"/>
</dbReference>
<protein>
    <submittedName>
        <fullName evidence="1">Uncharacterized protein</fullName>
    </submittedName>
</protein>
<gene>
    <name evidence="1" type="ORF">E1809_18935</name>
</gene>
<evidence type="ECO:0000313" key="1">
    <source>
        <dbReference type="EMBL" id="TDF92057.1"/>
    </source>
</evidence>
<accession>A0A4R5KD28</accession>
<evidence type="ECO:0000313" key="2">
    <source>
        <dbReference type="Proteomes" id="UP000295511"/>
    </source>
</evidence>
<dbReference type="RefSeq" id="WP_133205800.1">
    <property type="nucleotide sequence ID" value="NZ_SMRU01000025.1"/>
</dbReference>
<dbReference type="EMBL" id="SMRU01000025">
    <property type="protein sequence ID" value="TDF92057.1"/>
    <property type="molecule type" value="Genomic_DNA"/>
</dbReference>
<comment type="caution">
    <text evidence="1">The sequence shown here is derived from an EMBL/GenBank/DDBJ whole genome shotgun (WGS) entry which is preliminary data.</text>
</comment>
<name>A0A4R5KD28_9MICC</name>
<organism evidence="1 2">
    <name type="scientific">Arthrobacter terricola</name>
    <dbReference type="NCBI Taxonomy" id="2547396"/>
    <lineage>
        <taxon>Bacteria</taxon>
        <taxon>Bacillati</taxon>
        <taxon>Actinomycetota</taxon>
        <taxon>Actinomycetes</taxon>
        <taxon>Micrococcales</taxon>
        <taxon>Micrococcaceae</taxon>
        <taxon>Arthrobacter</taxon>
    </lineage>
</organism>
<dbReference type="AlphaFoldDB" id="A0A4R5KD28"/>
<keyword evidence="2" id="KW-1185">Reference proteome</keyword>
<proteinExistence type="predicted"/>